<protein>
    <recommendedName>
        <fullName evidence="3">CHAD domain-containing protein</fullName>
    </recommendedName>
</protein>
<accession>A0A2U9ICA0</accession>
<dbReference type="KEGG" id="abri:DFR85_02475"/>
<dbReference type="GeneID" id="36830985"/>
<dbReference type="OrthoDB" id="39948at2157"/>
<gene>
    <name evidence="1" type="ORF">DFR85_02475</name>
</gene>
<evidence type="ECO:0000313" key="1">
    <source>
        <dbReference type="EMBL" id="AWR93646.1"/>
    </source>
</evidence>
<dbReference type="RefSeq" id="WP_110269530.1">
    <property type="nucleotide sequence ID" value="NZ_CP029289.2"/>
</dbReference>
<sequence length="213" mass="25194">MRPEEYANFHLKNFLKNTGILEKNIHDSRVDLRKYLAVARSTYVLHGKAECILKGKKIMKKLGKIRDMDVITCLKTEDRDSLAVEVVKSFNTLENCFLPKLYGSRIVIIKSLYNNYIKLLEENDFHKIRKLIRESRFLIDSLGYSSLDLKDISQELGNMRDTYLFQTECQNLQQKIDYERLRELKEKALVEIRSQIMITNFIHIKELLTHHLK</sequence>
<evidence type="ECO:0000313" key="2">
    <source>
        <dbReference type="Proteomes" id="UP000248044"/>
    </source>
</evidence>
<name>A0A2U9ICA0_9CREN</name>
<keyword evidence="2" id="KW-1185">Reference proteome</keyword>
<reference evidence="1 2" key="1">
    <citation type="submission" date="2018-05" db="EMBL/GenBank/DDBJ databases">
        <title>Complete Genome Sequences of Extremely Thermoacidophilic, Metal-Mobilizing Type-Strain Members of the Archaeal Family Sulfolobaceae: Acidianus brierleyi DSM-1651T, Acidianus sulfidivorans DSM-18786T, Metallosphaera hakonensis DSM-7519T, and Metallosphaera prunae DSM-10039T.</title>
        <authorList>
            <person name="Counts J.A."/>
            <person name="Kelly R.M."/>
        </authorList>
    </citation>
    <scope>NUCLEOTIDE SEQUENCE [LARGE SCALE GENOMIC DNA]</scope>
    <source>
        <strain evidence="1 2">DSM 1651</strain>
    </source>
</reference>
<evidence type="ECO:0008006" key="3">
    <source>
        <dbReference type="Google" id="ProtNLM"/>
    </source>
</evidence>
<organism evidence="1 2">
    <name type="scientific">Acidianus brierleyi</name>
    <dbReference type="NCBI Taxonomy" id="41673"/>
    <lineage>
        <taxon>Archaea</taxon>
        <taxon>Thermoproteota</taxon>
        <taxon>Thermoprotei</taxon>
        <taxon>Sulfolobales</taxon>
        <taxon>Sulfolobaceae</taxon>
        <taxon>Acidianus</taxon>
    </lineage>
</organism>
<dbReference type="EMBL" id="CP029289">
    <property type="protein sequence ID" value="AWR93646.1"/>
    <property type="molecule type" value="Genomic_DNA"/>
</dbReference>
<proteinExistence type="predicted"/>
<dbReference type="AlphaFoldDB" id="A0A2U9ICA0"/>
<dbReference type="Proteomes" id="UP000248044">
    <property type="component" value="Chromosome"/>
</dbReference>